<dbReference type="CDD" id="cd00093">
    <property type="entry name" value="HTH_XRE"/>
    <property type="match status" value="1"/>
</dbReference>
<sequence length="383" mass="43761">MKEALPVNKEILKWARETIGMDIAEVARRVKKPAEIIKEWEDGISSPTYPMLENLAYNVYRRPVAVFFFPAVPEEKNTNADFRTLPGEVVDTMPPGIIKIYRKAKTYQLNLAELYENRKPVEKSLLDIFKMDSLTNVDQLAQDIRAFLGIDMVKLDVCKTDDDALKLWRDALAHKGIFIFKDAFFNNEFSGLCVYDAVYPVIFLNNIMPKTRQIFTIFHELGHLLLNSGGIDAPSENFNRRLTGDYSRIEQKCNNFAGELIFPKSFFAALGVPFSEDAVIELANIYKVSREVVLRKYLDTGQIDFSAYTGLTDKWAFEYFKRRKSKPGGNPYLTKKAYLGETYITLAFSHYYEGKTSIEGLADYFGMAVKNISTFEGYTLGQV</sequence>
<dbReference type="SUPFAM" id="SSF47413">
    <property type="entry name" value="lambda repressor-like DNA-binding domains"/>
    <property type="match status" value="1"/>
</dbReference>
<organism evidence="3 4">
    <name type="scientific">Treponema primitia (strain ATCC BAA-887 / DSM 12427 / ZAS-2)</name>
    <dbReference type="NCBI Taxonomy" id="545694"/>
    <lineage>
        <taxon>Bacteria</taxon>
        <taxon>Pseudomonadati</taxon>
        <taxon>Spirochaetota</taxon>
        <taxon>Spirochaetia</taxon>
        <taxon>Spirochaetales</taxon>
        <taxon>Treponemataceae</taxon>
        <taxon>Treponema</taxon>
    </lineage>
</organism>
<evidence type="ECO:0000259" key="2">
    <source>
        <dbReference type="Pfam" id="PF06114"/>
    </source>
</evidence>
<evidence type="ECO:0000256" key="1">
    <source>
        <dbReference type="ARBA" id="ARBA00007227"/>
    </source>
</evidence>
<dbReference type="RefSeq" id="WP_015707490.1">
    <property type="nucleotide sequence ID" value="NC_015578.1"/>
</dbReference>
<dbReference type="GO" id="GO:0003677">
    <property type="term" value="F:DNA binding"/>
    <property type="evidence" value="ECO:0007669"/>
    <property type="project" value="InterPro"/>
</dbReference>
<reference evidence="4" key="1">
    <citation type="submission" date="2009-12" db="EMBL/GenBank/DDBJ databases">
        <title>Complete sequence of Treponema primitia strain ZAS-2.</title>
        <authorList>
            <person name="Tetu S.G."/>
            <person name="Matson E."/>
            <person name="Ren Q."/>
            <person name="Seshadri R."/>
            <person name="Elbourne L."/>
            <person name="Hassan K.A."/>
            <person name="Durkin A."/>
            <person name="Radune D."/>
            <person name="Mohamoud Y."/>
            <person name="Shay R."/>
            <person name="Jin S."/>
            <person name="Zhang X."/>
            <person name="Lucey K."/>
            <person name="Ballor N.R."/>
            <person name="Ottesen E."/>
            <person name="Rosenthal R."/>
            <person name="Allen A."/>
            <person name="Leadbetter J.R."/>
            <person name="Paulsen I.T."/>
        </authorList>
    </citation>
    <scope>NUCLEOTIDE SEQUENCE [LARGE SCALE GENOMIC DNA]</scope>
    <source>
        <strain evidence="4">ATCC BAA-887 / DSM 12427 / ZAS-2</strain>
    </source>
</reference>
<reference evidence="3 4" key="2">
    <citation type="journal article" date="2011" name="ISME J.">
        <title>RNA-seq reveals cooperative metabolic interactions between two termite-gut spirochete species in co-culture.</title>
        <authorList>
            <person name="Rosenthal A.Z."/>
            <person name="Matson E.G."/>
            <person name="Eldar A."/>
            <person name="Leadbetter J.R."/>
        </authorList>
    </citation>
    <scope>NUCLEOTIDE SEQUENCE [LARGE SCALE GENOMIC DNA]</scope>
    <source>
        <strain evidence="4">ATCC BAA-887 / DSM 12427 / ZAS-2</strain>
    </source>
</reference>
<feature type="domain" description="IrrE N-terminal-like" evidence="2">
    <location>
        <begin position="195"/>
        <end position="295"/>
    </location>
</feature>
<name>F5YQJ7_TREPZ</name>
<dbReference type="Gene3D" id="1.10.10.2910">
    <property type="match status" value="1"/>
</dbReference>
<keyword evidence="4" id="KW-1185">Reference proteome</keyword>
<dbReference type="eggNOG" id="COG2856">
    <property type="taxonomic scope" value="Bacteria"/>
</dbReference>
<dbReference type="Pfam" id="PF06114">
    <property type="entry name" value="Peptidase_M78"/>
    <property type="match status" value="1"/>
</dbReference>
<dbReference type="InterPro" id="IPR001387">
    <property type="entry name" value="Cro/C1-type_HTH"/>
</dbReference>
<evidence type="ECO:0000313" key="4">
    <source>
        <dbReference type="Proteomes" id="UP000009223"/>
    </source>
</evidence>
<dbReference type="KEGG" id="tpi:TREPR_2738"/>
<dbReference type="EMBL" id="CP001843">
    <property type="protein sequence ID" value="AEF86713.1"/>
    <property type="molecule type" value="Genomic_DNA"/>
</dbReference>
<dbReference type="STRING" id="545694.TREPR_2738"/>
<proteinExistence type="inferred from homology"/>
<protein>
    <recommendedName>
        <fullName evidence="2">IrrE N-terminal-like domain-containing protein</fullName>
    </recommendedName>
</protein>
<comment type="similarity">
    <text evidence="1">Belongs to the short-chain fatty acyl-CoA assimilation regulator (ScfR) family.</text>
</comment>
<dbReference type="InterPro" id="IPR010359">
    <property type="entry name" value="IrrE_HExxH"/>
</dbReference>
<dbReference type="HOGENOM" id="CLU_057454_0_1_12"/>
<dbReference type="InterPro" id="IPR010982">
    <property type="entry name" value="Lambda_DNA-bd_dom_sf"/>
</dbReference>
<dbReference type="PANTHER" id="PTHR43236:SF2">
    <property type="entry name" value="BLL0069 PROTEIN"/>
    <property type="match status" value="1"/>
</dbReference>
<dbReference type="AlphaFoldDB" id="F5YQJ7"/>
<dbReference type="PANTHER" id="PTHR43236">
    <property type="entry name" value="ANTITOXIN HIGA1"/>
    <property type="match status" value="1"/>
</dbReference>
<dbReference type="InterPro" id="IPR052345">
    <property type="entry name" value="Rad_response_metalloprotease"/>
</dbReference>
<gene>
    <name evidence="3" type="ordered locus">TREPR_2738</name>
</gene>
<accession>F5YQJ7</accession>
<dbReference type="Proteomes" id="UP000009223">
    <property type="component" value="Chromosome"/>
</dbReference>
<evidence type="ECO:0000313" key="3">
    <source>
        <dbReference type="EMBL" id="AEF86713.1"/>
    </source>
</evidence>